<dbReference type="Proteomes" id="UP000192746">
    <property type="component" value="Unassembled WGS sequence"/>
</dbReference>
<organism evidence="1 2">
    <name type="scientific">Zunongwangia atlantica 22II14-10F7</name>
    <dbReference type="NCBI Taxonomy" id="1185767"/>
    <lineage>
        <taxon>Bacteria</taxon>
        <taxon>Pseudomonadati</taxon>
        <taxon>Bacteroidota</taxon>
        <taxon>Flavobacteriia</taxon>
        <taxon>Flavobacteriales</taxon>
        <taxon>Flavobacteriaceae</taxon>
        <taxon>Zunongwangia</taxon>
    </lineage>
</organism>
<dbReference type="EMBL" id="ARYN01000007">
    <property type="protein sequence ID" value="ORL45768.1"/>
    <property type="molecule type" value="Genomic_DNA"/>
</dbReference>
<evidence type="ECO:0000313" key="2">
    <source>
        <dbReference type="Proteomes" id="UP000192746"/>
    </source>
</evidence>
<keyword evidence="2" id="KW-1185">Reference proteome</keyword>
<sequence>MKIDELFYSKENTQILKKNKLKISNFSLKYFRNISWVRNEVLNEIYLVAPRKAVIL</sequence>
<accession>A0A1Y1T3Z5</accession>
<reference evidence="1 2" key="1">
    <citation type="submission" date="2013-04" db="EMBL/GenBank/DDBJ databases">
        <title>Zunongwangia sp. 22II14-10F7 Genome Sequencing.</title>
        <authorList>
            <person name="Lai Q."/>
            <person name="Shao Z."/>
        </authorList>
    </citation>
    <scope>NUCLEOTIDE SEQUENCE [LARGE SCALE GENOMIC DNA]</scope>
    <source>
        <strain evidence="1 2">22II14-10F7</strain>
    </source>
</reference>
<evidence type="ECO:0000313" key="1">
    <source>
        <dbReference type="EMBL" id="ORL45768.1"/>
    </source>
</evidence>
<protein>
    <submittedName>
        <fullName evidence="1">Uncharacterized protein</fullName>
    </submittedName>
</protein>
<gene>
    <name evidence="1" type="ORF">IIF7_08955</name>
</gene>
<comment type="caution">
    <text evidence="1">The sequence shown here is derived from an EMBL/GenBank/DDBJ whole genome shotgun (WGS) entry which is preliminary data.</text>
</comment>
<name>A0A1Y1T3Z5_9FLAO</name>
<proteinExistence type="predicted"/>
<dbReference type="AlphaFoldDB" id="A0A1Y1T3Z5"/>